<reference evidence="2" key="2">
    <citation type="submission" date="2023-07" db="EMBL/GenBank/DDBJ databases">
        <authorList>
            <consortium name="Lawrence Berkeley National Laboratory"/>
            <person name="Haridas S."/>
            <person name="Hensen N."/>
            <person name="Bonometti L."/>
            <person name="Westerberg I."/>
            <person name="Brannstrom I.O."/>
            <person name="Guillou S."/>
            <person name="Cros-Aarteil S."/>
            <person name="Calhoun S."/>
            <person name="Kuo A."/>
            <person name="Mondo S."/>
            <person name="Pangilinan J."/>
            <person name="Riley R."/>
            <person name="LaButti K."/>
            <person name="Andreopoulos B."/>
            <person name="Lipzen A."/>
            <person name="Chen C."/>
            <person name="Yanf M."/>
            <person name="Daum C."/>
            <person name="Ng V."/>
            <person name="Clum A."/>
            <person name="Steindorff A."/>
            <person name="Ohm R."/>
            <person name="Martin F."/>
            <person name="Silar P."/>
            <person name="Natvig D."/>
            <person name="Lalanne C."/>
            <person name="Gautier V."/>
            <person name="Ament-velasquez S.L."/>
            <person name="Kruys A."/>
            <person name="Hutchinson M.I."/>
            <person name="Powell A.J."/>
            <person name="Barry K."/>
            <person name="Miller A.N."/>
            <person name="Grigoriev I.V."/>
            <person name="Debuchy R."/>
            <person name="Gladieux P."/>
            <person name="Thoren M.H."/>
            <person name="Johannesson H."/>
        </authorList>
    </citation>
    <scope>NUCLEOTIDE SEQUENCE</scope>
    <source>
        <strain evidence="2">FGSC 1904</strain>
    </source>
</reference>
<evidence type="ECO:0000313" key="3">
    <source>
        <dbReference type="Proteomes" id="UP001281003"/>
    </source>
</evidence>
<name>A0AAE0PGP5_SORBR</name>
<organism evidence="2 3">
    <name type="scientific">Sordaria brevicollis</name>
    <dbReference type="NCBI Taxonomy" id="83679"/>
    <lineage>
        <taxon>Eukaryota</taxon>
        <taxon>Fungi</taxon>
        <taxon>Dikarya</taxon>
        <taxon>Ascomycota</taxon>
        <taxon>Pezizomycotina</taxon>
        <taxon>Sordariomycetes</taxon>
        <taxon>Sordariomycetidae</taxon>
        <taxon>Sordariales</taxon>
        <taxon>Sordariaceae</taxon>
        <taxon>Sordaria</taxon>
    </lineage>
</organism>
<protein>
    <submittedName>
        <fullName evidence="2">Uncharacterized protein</fullName>
    </submittedName>
</protein>
<keyword evidence="3" id="KW-1185">Reference proteome</keyword>
<dbReference type="EMBL" id="JAUTDP010000004">
    <property type="protein sequence ID" value="KAK3399676.1"/>
    <property type="molecule type" value="Genomic_DNA"/>
</dbReference>
<reference evidence="2" key="1">
    <citation type="journal article" date="2023" name="Mol. Phylogenet. Evol.">
        <title>Genome-scale phylogeny and comparative genomics of the fungal order Sordariales.</title>
        <authorList>
            <person name="Hensen N."/>
            <person name="Bonometti L."/>
            <person name="Westerberg I."/>
            <person name="Brannstrom I.O."/>
            <person name="Guillou S."/>
            <person name="Cros-Aarteil S."/>
            <person name="Calhoun S."/>
            <person name="Haridas S."/>
            <person name="Kuo A."/>
            <person name="Mondo S."/>
            <person name="Pangilinan J."/>
            <person name="Riley R."/>
            <person name="LaButti K."/>
            <person name="Andreopoulos B."/>
            <person name="Lipzen A."/>
            <person name="Chen C."/>
            <person name="Yan M."/>
            <person name="Daum C."/>
            <person name="Ng V."/>
            <person name="Clum A."/>
            <person name="Steindorff A."/>
            <person name="Ohm R.A."/>
            <person name="Martin F."/>
            <person name="Silar P."/>
            <person name="Natvig D.O."/>
            <person name="Lalanne C."/>
            <person name="Gautier V."/>
            <person name="Ament-Velasquez S.L."/>
            <person name="Kruys A."/>
            <person name="Hutchinson M.I."/>
            <person name="Powell A.J."/>
            <person name="Barry K."/>
            <person name="Miller A.N."/>
            <person name="Grigoriev I.V."/>
            <person name="Debuchy R."/>
            <person name="Gladieux P."/>
            <person name="Hiltunen Thoren M."/>
            <person name="Johannesson H."/>
        </authorList>
    </citation>
    <scope>NUCLEOTIDE SEQUENCE</scope>
    <source>
        <strain evidence="2">FGSC 1904</strain>
    </source>
</reference>
<comment type="caution">
    <text evidence="2">The sequence shown here is derived from an EMBL/GenBank/DDBJ whole genome shotgun (WGS) entry which is preliminary data.</text>
</comment>
<dbReference type="Proteomes" id="UP001281003">
    <property type="component" value="Unassembled WGS sequence"/>
</dbReference>
<proteinExistence type="predicted"/>
<evidence type="ECO:0000256" key="1">
    <source>
        <dbReference type="SAM" id="MobiDB-lite"/>
    </source>
</evidence>
<sequence length="235" mass="26140">MDQMLDLNFNFDDEINPGLQDHHAMPNGAAPVAENMVGPLGLIGLGDAHAWNLSVEDFPGLIGVVQAAARQGNAGQESFITNLRPAQLTRWGTRTTKFKISTAMYLKMKLSNKTSNGLKKNNEELAKVVKGKGTATYDNTTRELRDHDGTVLQNLSLSSQAGVAWPTSLVPTYCNMRRSSGLRAQPNQPPRQSTHPRRPIFSSKATTTAYYYHLYIYCSLTYPEYKRNINYDISI</sequence>
<dbReference type="AlphaFoldDB" id="A0AAE0PGP5"/>
<feature type="region of interest" description="Disordered" evidence="1">
    <location>
        <begin position="179"/>
        <end position="200"/>
    </location>
</feature>
<evidence type="ECO:0000313" key="2">
    <source>
        <dbReference type="EMBL" id="KAK3399676.1"/>
    </source>
</evidence>
<accession>A0AAE0PGP5</accession>
<gene>
    <name evidence="2" type="ORF">B0T20DRAFT_391240</name>
</gene>